<keyword evidence="2" id="KW-0805">Transcription regulation</keyword>
<comment type="caution">
    <text evidence="8">The sequence shown here is derived from an EMBL/GenBank/DDBJ whole genome shotgun (WGS) entry which is preliminary data.</text>
</comment>
<proteinExistence type="inferred from homology"/>
<evidence type="ECO:0000256" key="6">
    <source>
        <dbReference type="SAM" id="MobiDB-lite"/>
    </source>
</evidence>
<dbReference type="InterPro" id="IPR036388">
    <property type="entry name" value="WH-like_DNA-bd_sf"/>
</dbReference>
<feature type="domain" description="OmpR/PhoB-type" evidence="7">
    <location>
        <begin position="1"/>
        <end position="93"/>
    </location>
</feature>
<evidence type="ECO:0000259" key="7">
    <source>
        <dbReference type="PROSITE" id="PS51755"/>
    </source>
</evidence>
<protein>
    <submittedName>
        <fullName evidence="8">BTAD domain-containing putative transcriptional regulator</fullName>
    </submittedName>
</protein>
<keyword evidence="4" id="KW-0804">Transcription</keyword>
<gene>
    <name evidence="8" type="ORF">ACFYTF_07625</name>
</gene>
<evidence type="ECO:0000256" key="1">
    <source>
        <dbReference type="ARBA" id="ARBA00005820"/>
    </source>
</evidence>
<evidence type="ECO:0000256" key="5">
    <source>
        <dbReference type="PROSITE-ProRule" id="PRU01091"/>
    </source>
</evidence>
<dbReference type="PROSITE" id="PS51755">
    <property type="entry name" value="OMPR_PHOB"/>
    <property type="match status" value="1"/>
</dbReference>
<dbReference type="Gene3D" id="1.25.40.10">
    <property type="entry name" value="Tetratricopeptide repeat domain"/>
    <property type="match status" value="1"/>
</dbReference>
<comment type="similarity">
    <text evidence="1">Belongs to the AfsR/DnrI/RedD regulatory family.</text>
</comment>
<sequence>MLGPLRVEVRGGPADLGGPRQRTLLARLVLACGEVVSTDRLIEDLWAGDPPPKALAALQAHISYLRRALEPDRPRRAPAAVLVSEAPGYALRLPTAAVDAWHFERLLGRAADAGTAERYRVLGAALALWSGEPYAAFADSAWVAPEVARLTELHHRARERLAECALDLGRPDEAVDLLDRAVAEHPDREDAARLLALARYRLGRQPEALATLRHVREHLDAEFGIVPGPALRALELAMLNHAPELDFRPETSGARAAPPRDDAAPVGDPDDRAAAPPGAEPGPADPAADHRLRAAAGPVGYEAERAALPAEADRVVAGRRARVVWIEGEAGAGKSTLVGSAAAASAAAGWRVAVAACPEVDGAPAAWVWQQLLAALDADTGADRSPFALAHAVREACLRHLASGPVLLVLEDVHRADSATLQILRQVAAWLGGEPVLLVVTLRGSEADAQVEATAAALASLTGERLVLGGLDPVAVGRVAEAAGLAGIDADTAAYLHARTGGNPLFVREVARLAASVGDLHAVPDGVRHVLARRIARLPAGAARALRMAAVWGEEIGFDALLDLTGDTEEELADLVDTVTVAGLVRLDRRGRIGFAHALIRDAVYGDIPVLRRARLHWHALELLERRHGLDPARLAAPRGGADWADWSVLDALAHHAVEGSVAVAPERALPYVVAAAAHSGARHAHQEAAPLWRAALDLHVRAGHEDPSAARADRLAALDARCALVDALAHGGNDEEARALRTAALATARALGAERAAASGDVSWVAGRVTAAEDPVLAVLTAWRAPTIWTTRRRGLPEDELVAALLAALDRVPAGPVRVRLLVTTVFEVEGADDERAFLYSAQALALARELGDPELLCAALNARAFVSLGPDLWADRAPLAAELLEVARAAGLPEFEAVARFLLFLVAAGEGALVRARAEIDRAVACGSGGQLGPLLVVSTAFRAVLAVLRGDHDTVRTVLAGLAAHMTASGHANGEELRMVGEMQIGWAEGDLSGALEVYAAMYEAAPSVIAYVYALALLDAGDAAGAARVVERGHPVLRDYYWSAMSMFAARVAARLGDTARARRHYEDLLCRAGTIGGLDSGSVALGPVDSVLAELADALGDPAAAAAHRRDADRVRVRIAAELAACDAAYPAG</sequence>
<dbReference type="Gene3D" id="1.10.10.10">
    <property type="entry name" value="Winged helix-like DNA-binding domain superfamily/Winged helix DNA-binding domain"/>
    <property type="match status" value="1"/>
</dbReference>
<dbReference type="PANTHER" id="PTHR35807:SF1">
    <property type="entry name" value="TRANSCRIPTIONAL REGULATOR REDD"/>
    <property type="match status" value="1"/>
</dbReference>
<dbReference type="EMBL" id="JBIAMX010000003">
    <property type="protein sequence ID" value="MFF0542692.1"/>
    <property type="molecule type" value="Genomic_DNA"/>
</dbReference>
<dbReference type="Pfam" id="PF00486">
    <property type="entry name" value="Trans_reg_C"/>
    <property type="match status" value="1"/>
</dbReference>
<dbReference type="SUPFAM" id="SSF48452">
    <property type="entry name" value="TPR-like"/>
    <property type="match status" value="1"/>
</dbReference>
<dbReference type="InterPro" id="IPR027417">
    <property type="entry name" value="P-loop_NTPase"/>
</dbReference>
<evidence type="ECO:0000313" key="9">
    <source>
        <dbReference type="Proteomes" id="UP001601444"/>
    </source>
</evidence>
<dbReference type="InterPro" id="IPR051677">
    <property type="entry name" value="AfsR-DnrI-RedD_regulator"/>
</dbReference>
<dbReference type="InterPro" id="IPR011990">
    <property type="entry name" value="TPR-like_helical_dom_sf"/>
</dbReference>
<dbReference type="SMART" id="SM00862">
    <property type="entry name" value="Trans_reg_C"/>
    <property type="match status" value="1"/>
</dbReference>
<dbReference type="Proteomes" id="UP001601444">
    <property type="component" value="Unassembled WGS sequence"/>
</dbReference>
<dbReference type="InterPro" id="IPR016032">
    <property type="entry name" value="Sig_transdc_resp-reg_C-effctor"/>
</dbReference>
<dbReference type="InterPro" id="IPR005158">
    <property type="entry name" value="BTAD"/>
</dbReference>
<dbReference type="Pfam" id="PF03704">
    <property type="entry name" value="BTAD"/>
    <property type="match status" value="1"/>
</dbReference>
<dbReference type="InterPro" id="IPR041664">
    <property type="entry name" value="AAA_16"/>
</dbReference>
<feature type="DNA-binding region" description="OmpR/PhoB-type" evidence="5">
    <location>
        <begin position="1"/>
        <end position="93"/>
    </location>
</feature>
<dbReference type="SUPFAM" id="SSF52540">
    <property type="entry name" value="P-loop containing nucleoside triphosphate hydrolases"/>
    <property type="match status" value="1"/>
</dbReference>
<evidence type="ECO:0000256" key="4">
    <source>
        <dbReference type="ARBA" id="ARBA00023163"/>
    </source>
</evidence>
<organism evidence="8 9">
    <name type="scientific">Nocardia thailandica</name>
    <dbReference type="NCBI Taxonomy" id="257275"/>
    <lineage>
        <taxon>Bacteria</taxon>
        <taxon>Bacillati</taxon>
        <taxon>Actinomycetota</taxon>
        <taxon>Actinomycetes</taxon>
        <taxon>Mycobacteriales</taxon>
        <taxon>Nocardiaceae</taxon>
        <taxon>Nocardia</taxon>
    </lineage>
</organism>
<evidence type="ECO:0000256" key="3">
    <source>
        <dbReference type="ARBA" id="ARBA00023125"/>
    </source>
</evidence>
<evidence type="ECO:0000313" key="8">
    <source>
        <dbReference type="EMBL" id="MFF0542692.1"/>
    </source>
</evidence>
<name>A0ABW6PJW4_9NOCA</name>
<keyword evidence="3 5" id="KW-0238">DNA-binding</keyword>
<dbReference type="SMART" id="SM01043">
    <property type="entry name" value="BTAD"/>
    <property type="match status" value="1"/>
</dbReference>
<dbReference type="PANTHER" id="PTHR35807">
    <property type="entry name" value="TRANSCRIPTIONAL REGULATOR REDD-RELATED"/>
    <property type="match status" value="1"/>
</dbReference>
<dbReference type="InterPro" id="IPR001867">
    <property type="entry name" value="OmpR/PhoB-type_DNA-bd"/>
</dbReference>
<feature type="compositionally biased region" description="Basic and acidic residues" evidence="6">
    <location>
        <begin position="258"/>
        <end position="273"/>
    </location>
</feature>
<feature type="region of interest" description="Disordered" evidence="6">
    <location>
        <begin position="247"/>
        <end position="289"/>
    </location>
</feature>
<accession>A0ABW6PJW4</accession>
<dbReference type="RefSeq" id="WP_387699490.1">
    <property type="nucleotide sequence ID" value="NZ_JBIAMX010000003.1"/>
</dbReference>
<dbReference type="SUPFAM" id="SSF46894">
    <property type="entry name" value="C-terminal effector domain of the bipartite response regulators"/>
    <property type="match status" value="1"/>
</dbReference>
<keyword evidence="9" id="KW-1185">Reference proteome</keyword>
<reference evidence="8 9" key="1">
    <citation type="submission" date="2024-10" db="EMBL/GenBank/DDBJ databases">
        <title>The Natural Products Discovery Center: Release of the First 8490 Sequenced Strains for Exploring Actinobacteria Biosynthetic Diversity.</title>
        <authorList>
            <person name="Kalkreuter E."/>
            <person name="Kautsar S.A."/>
            <person name="Yang D."/>
            <person name="Bader C.D."/>
            <person name="Teijaro C.N."/>
            <person name="Fluegel L."/>
            <person name="Davis C.M."/>
            <person name="Simpson J.R."/>
            <person name="Lauterbach L."/>
            <person name="Steele A.D."/>
            <person name="Gui C."/>
            <person name="Meng S."/>
            <person name="Li G."/>
            <person name="Viehrig K."/>
            <person name="Ye F."/>
            <person name="Su P."/>
            <person name="Kiefer A.F."/>
            <person name="Nichols A."/>
            <person name="Cepeda A.J."/>
            <person name="Yan W."/>
            <person name="Fan B."/>
            <person name="Jiang Y."/>
            <person name="Adhikari A."/>
            <person name="Zheng C.-J."/>
            <person name="Schuster L."/>
            <person name="Cowan T.M."/>
            <person name="Smanski M.J."/>
            <person name="Chevrette M.G."/>
            <person name="De Carvalho L.P.S."/>
            <person name="Shen B."/>
        </authorList>
    </citation>
    <scope>NUCLEOTIDE SEQUENCE [LARGE SCALE GENOMIC DNA]</scope>
    <source>
        <strain evidence="8 9">NPDC004045</strain>
    </source>
</reference>
<dbReference type="Pfam" id="PF13191">
    <property type="entry name" value="AAA_16"/>
    <property type="match status" value="1"/>
</dbReference>
<dbReference type="CDD" id="cd15831">
    <property type="entry name" value="BTAD"/>
    <property type="match status" value="1"/>
</dbReference>
<dbReference type="Gene3D" id="3.40.50.300">
    <property type="entry name" value="P-loop containing nucleotide triphosphate hydrolases"/>
    <property type="match status" value="1"/>
</dbReference>
<evidence type="ECO:0000256" key="2">
    <source>
        <dbReference type="ARBA" id="ARBA00023015"/>
    </source>
</evidence>